<proteinExistence type="predicted"/>
<dbReference type="AlphaFoldDB" id="A0A9P6K3W1"/>
<feature type="region of interest" description="Disordered" evidence="1">
    <location>
        <begin position="119"/>
        <end position="215"/>
    </location>
</feature>
<dbReference type="EMBL" id="JAAAXW010000079">
    <property type="protein sequence ID" value="KAF9545075.1"/>
    <property type="molecule type" value="Genomic_DNA"/>
</dbReference>
<feature type="compositionally biased region" description="Low complexity" evidence="1">
    <location>
        <begin position="56"/>
        <end position="84"/>
    </location>
</feature>
<comment type="caution">
    <text evidence="2">The sequence shown here is derived from an EMBL/GenBank/DDBJ whole genome shotgun (WGS) entry which is preliminary data.</text>
</comment>
<reference evidence="2" key="1">
    <citation type="journal article" date="2020" name="Fungal Divers.">
        <title>Resolving the Mortierellaceae phylogeny through synthesis of multi-gene phylogenetics and phylogenomics.</title>
        <authorList>
            <person name="Vandepol N."/>
            <person name="Liber J."/>
            <person name="Desiro A."/>
            <person name="Na H."/>
            <person name="Kennedy M."/>
            <person name="Barry K."/>
            <person name="Grigoriev I.V."/>
            <person name="Miller A.N."/>
            <person name="O'Donnell K."/>
            <person name="Stajich J.E."/>
            <person name="Bonito G."/>
        </authorList>
    </citation>
    <scope>NUCLEOTIDE SEQUENCE</scope>
    <source>
        <strain evidence="2">NRRL 2591</strain>
    </source>
</reference>
<feature type="compositionally biased region" description="Low complexity" evidence="1">
    <location>
        <begin position="126"/>
        <end position="146"/>
    </location>
</feature>
<sequence length="232" mass="24429">MSPAKVLNKIRSNSATTQLQAEKQTRYCVGESINGTASQEKAIAAPLKVQQTLAASKKTTTTTSIAPTNSTQSTAPPKPKAGTTKAKKHKQAKNPTDEKTLILTGFAYSNNKHSATQTKAIAPIISTKRTTPTVPTIPTTPTTPAEPIKPPKPPKTKTESKATGPSKGTAGFKKFSLTKDKNGPSTSTPTESKPGSRTATSAKRASDPKTSKPIEIVQANRKVGWLLGALPF</sequence>
<dbReference type="Proteomes" id="UP000723463">
    <property type="component" value="Unassembled WGS sequence"/>
</dbReference>
<protein>
    <submittedName>
        <fullName evidence="2">Uncharacterized protein</fullName>
    </submittedName>
</protein>
<gene>
    <name evidence="2" type="ORF">EC957_011316</name>
</gene>
<accession>A0A9P6K3W1</accession>
<name>A0A9P6K3W1_9FUNG</name>
<feature type="region of interest" description="Disordered" evidence="1">
    <location>
        <begin position="56"/>
        <end position="99"/>
    </location>
</feature>
<keyword evidence="3" id="KW-1185">Reference proteome</keyword>
<evidence type="ECO:0000313" key="2">
    <source>
        <dbReference type="EMBL" id="KAF9545075.1"/>
    </source>
</evidence>
<evidence type="ECO:0000256" key="1">
    <source>
        <dbReference type="SAM" id="MobiDB-lite"/>
    </source>
</evidence>
<organism evidence="2 3">
    <name type="scientific">Mortierella hygrophila</name>
    <dbReference type="NCBI Taxonomy" id="979708"/>
    <lineage>
        <taxon>Eukaryota</taxon>
        <taxon>Fungi</taxon>
        <taxon>Fungi incertae sedis</taxon>
        <taxon>Mucoromycota</taxon>
        <taxon>Mortierellomycotina</taxon>
        <taxon>Mortierellomycetes</taxon>
        <taxon>Mortierellales</taxon>
        <taxon>Mortierellaceae</taxon>
        <taxon>Mortierella</taxon>
    </lineage>
</organism>
<feature type="compositionally biased region" description="Polar residues" evidence="1">
    <location>
        <begin position="183"/>
        <end position="203"/>
    </location>
</feature>
<evidence type="ECO:0000313" key="3">
    <source>
        <dbReference type="Proteomes" id="UP000723463"/>
    </source>
</evidence>